<protein>
    <submittedName>
        <fullName evidence="1">Uncharacterized protein</fullName>
    </submittedName>
</protein>
<evidence type="ECO:0000313" key="1">
    <source>
        <dbReference type="EMBL" id="KAL1859834.1"/>
    </source>
</evidence>
<accession>A0ABR3WEL2</accession>
<name>A0ABR3WEL2_9PEZI</name>
<sequence length="244" mass="26998">MTTILDALTSPTAAIDASPAPPGGNTLINTTIDIESWVPWLDFNYANLTRIFASHLSATYHGSPEPQPLVKDLLVSNETAVDDTLRRFPVPTVNYALNEVAGSPHFGRGTRVFHTDYQPDWSVVSDEEVDENGVWCNLLPGESKIGSKWFPEMANSPDEYTFVEWQKVLRQAVTYSATFRSRYGFSVTDDVDVVLRISRVYTGPGLARGRPQRTTVVPPIYGTGSPTSGNLYRGGIPYLSRIIR</sequence>
<proteinExistence type="predicted"/>
<organism evidence="1 2">
    <name type="scientific">Phialemonium thermophilum</name>
    <dbReference type="NCBI Taxonomy" id="223376"/>
    <lineage>
        <taxon>Eukaryota</taxon>
        <taxon>Fungi</taxon>
        <taxon>Dikarya</taxon>
        <taxon>Ascomycota</taxon>
        <taxon>Pezizomycotina</taxon>
        <taxon>Sordariomycetes</taxon>
        <taxon>Sordariomycetidae</taxon>
        <taxon>Cephalothecales</taxon>
        <taxon>Cephalothecaceae</taxon>
        <taxon>Phialemonium</taxon>
    </lineage>
</organism>
<dbReference type="EMBL" id="JAZHXJ010000474">
    <property type="protein sequence ID" value="KAL1859834.1"/>
    <property type="molecule type" value="Genomic_DNA"/>
</dbReference>
<comment type="caution">
    <text evidence="1">The sequence shown here is derived from an EMBL/GenBank/DDBJ whole genome shotgun (WGS) entry which is preliminary data.</text>
</comment>
<reference evidence="1 2" key="1">
    <citation type="journal article" date="2024" name="Commun. Biol.">
        <title>Comparative genomic analysis of thermophilic fungi reveals convergent evolutionary adaptations and gene losses.</title>
        <authorList>
            <person name="Steindorff A.S."/>
            <person name="Aguilar-Pontes M.V."/>
            <person name="Robinson A.J."/>
            <person name="Andreopoulos B."/>
            <person name="LaButti K."/>
            <person name="Kuo A."/>
            <person name="Mondo S."/>
            <person name="Riley R."/>
            <person name="Otillar R."/>
            <person name="Haridas S."/>
            <person name="Lipzen A."/>
            <person name="Grimwood J."/>
            <person name="Schmutz J."/>
            <person name="Clum A."/>
            <person name="Reid I.D."/>
            <person name="Moisan M.C."/>
            <person name="Butler G."/>
            <person name="Nguyen T.T.M."/>
            <person name="Dewar K."/>
            <person name="Conant G."/>
            <person name="Drula E."/>
            <person name="Henrissat B."/>
            <person name="Hansel C."/>
            <person name="Singer S."/>
            <person name="Hutchinson M.I."/>
            <person name="de Vries R.P."/>
            <person name="Natvig D.O."/>
            <person name="Powell A.J."/>
            <person name="Tsang A."/>
            <person name="Grigoriev I.V."/>
        </authorList>
    </citation>
    <scope>NUCLEOTIDE SEQUENCE [LARGE SCALE GENOMIC DNA]</scope>
    <source>
        <strain evidence="1 2">ATCC 24622</strain>
    </source>
</reference>
<dbReference type="Proteomes" id="UP001586593">
    <property type="component" value="Unassembled WGS sequence"/>
</dbReference>
<keyword evidence="2" id="KW-1185">Reference proteome</keyword>
<gene>
    <name evidence="1" type="ORF">VTK73DRAFT_7435</name>
</gene>
<evidence type="ECO:0000313" key="2">
    <source>
        <dbReference type="Proteomes" id="UP001586593"/>
    </source>
</evidence>